<dbReference type="InterPro" id="IPR036286">
    <property type="entry name" value="LexA/Signal_pep-like_sf"/>
</dbReference>
<keyword evidence="6 8" id="KW-0378">Hydrolase</keyword>
<dbReference type="PROSITE" id="PS00760">
    <property type="entry name" value="SPASE_I_2"/>
    <property type="match status" value="1"/>
</dbReference>
<dbReference type="InterPro" id="IPR019533">
    <property type="entry name" value="Peptidase_S26"/>
</dbReference>
<evidence type="ECO:0000256" key="1">
    <source>
        <dbReference type="ARBA" id="ARBA00000677"/>
    </source>
</evidence>
<name>A0A545SZ43_9GAMM</name>
<dbReference type="EC" id="3.4.21.89" evidence="3 8"/>
<gene>
    <name evidence="11" type="primary">lepB</name>
    <name evidence="11" type="ORF">FKG94_22115</name>
</gene>
<keyword evidence="5 8" id="KW-0645">Protease</keyword>
<dbReference type="GO" id="GO:0016020">
    <property type="term" value="C:membrane"/>
    <property type="evidence" value="ECO:0007669"/>
    <property type="project" value="UniProtKB-SubCell"/>
</dbReference>
<organism evidence="11 12">
    <name type="scientific">Exilibacterium tricleocarpae</name>
    <dbReference type="NCBI Taxonomy" id="2591008"/>
    <lineage>
        <taxon>Bacteria</taxon>
        <taxon>Pseudomonadati</taxon>
        <taxon>Pseudomonadota</taxon>
        <taxon>Gammaproteobacteria</taxon>
        <taxon>Cellvibrionales</taxon>
        <taxon>Cellvibrionaceae</taxon>
        <taxon>Exilibacterium</taxon>
    </lineage>
</organism>
<dbReference type="Proteomes" id="UP000319732">
    <property type="component" value="Unassembled WGS sequence"/>
</dbReference>
<accession>A0A545SZ43</accession>
<evidence type="ECO:0000256" key="9">
    <source>
        <dbReference type="RuleBase" id="RU362042"/>
    </source>
</evidence>
<feature type="active site" evidence="7">
    <location>
        <position position="72"/>
    </location>
</feature>
<dbReference type="InterPro" id="IPR019756">
    <property type="entry name" value="Pept_S26A_signal_pept_1_Ser-AS"/>
</dbReference>
<dbReference type="AlphaFoldDB" id="A0A545SZ43"/>
<evidence type="ECO:0000256" key="2">
    <source>
        <dbReference type="ARBA" id="ARBA00009370"/>
    </source>
</evidence>
<sequence length="184" mass="20889">MKKATTVASVMAFGAALLLWHLVEVYVVYSESMQPTLDSGDIVLCQKKMKIHYGDLVVFKQEKYKNQNTGIKRVIALPGDDVVYLNKTLFINSIEAKKTLVGKLKSDNMNDLLYSQTLFDASFSIHESYFGKKHTVRINSLDSYFLMGDNRDQSTDSRHFGLIPETSIICKVFVSLNGKSWKKF</sequence>
<dbReference type="GO" id="GO:0004252">
    <property type="term" value="F:serine-type endopeptidase activity"/>
    <property type="evidence" value="ECO:0007669"/>
    <property type="project" value="InterPro"/>
</dbReference>
<comment type="similarity">
    <text evidence="2 9">Belongs to the peptidase S26 family.</text>
</comment>
<dbReference type="GO" id="GO:0006465">
    <property type="term" value="P:signal peptide processing"/>
    <property type="evidence" value="ECO:0007669"/>
    <property type="project" value="InterPro"/>
</dbReference>
<dbReference type="PRINTS" id="PR00727">
    <property type="entry name" value="LEADERPTASE"/>
</dbReference>
<dbReference type="OrthoDB" id="9815782at2"/>
<dbReference type="PANTHER" id="PTHR43390">
    <property type="entry name" value="SIGNAL PEPTIDASE I"/>
    <property type="match status" value="1"/>
</dbReference>
<evidence type="ECO:0000256" key="7">
    <source>
        <dbReference type="PIRSR" id="PIRSR600223-1"/>
    </source>
</evidence>
<dbReference type="PANTHER" id="PTHR43390:SF1">
    <property type="entry name" value="CHLOROPLAST PROCESSING PEPTIDASE"/>
    <property type="match status" value="1"/>
</dbReference>
<evidence type="ECO:0000256" key="8">
    <source>
        <dbReference type="RuleBase" id="RU003993"/>
    </source>
</evidence>
<dbReference type="RefSeq" id="WP_142929115.1">
    <property type="nucleotide sequence ID" value="NZ_ML660103.1"/>
</dbReference>
<dbReference type="CDD" id="cd06530">
    <property type="entry name" value="S26_SPase_I"/>
    <property type="match status" value="1"/>
</dbReference>
<dbReference type="Pfam" id="PF10502">
    <property type="entry name" value="Peptidase_S26"/>
    <property type="match status" value="1"/>
</dbReference>
<evidence type="ECO:0000313" key="12">
    <source>
        <dbReference type="Proteomes" id="UP000319732"/>
    </source>
</evidence>
<proteinExistence type="inferred from homology"/>
<dbReference type="InterPro" id="IPR019757">
    <property type="entry name" value="Pept_S26A_signal_pept_1_Lys-AS"/>
</dbReference>
<evidence type="ECO:0000256" key="3">
    <source>
        <dbReference type="ARBA" id="ARBA00013208"/>
    </source>
</evidence>
<evidence type="ECO:0000256" key="6">
    <source>
        <dbReference type="ARBA" id="ARBA00022801"/>
    </source>
</evidence>
<comment type="catalytic activity">
    <reaction evidence="1 8">
        <text>Cleavage of hydrophobic, N-terminal signal or leader sequences from secreted and periplasmic proteins.</text>
        <dbReference type="EC" id="3.4.21.89"/>
    </reaction>
</comment>
<dbReference type="Gene3D" id="2.10.109.10">
    <property type="entry name" value="Umud Fragment, subunit A"/>
    <property type="match status" value="1"/>
</dbReference>
<feature type="active site" evidence="7">
    <location>
        <position position="32"/>
    </location>
</feature>
<protein>
    <recommendedName>
        <fullName evidence="4 8">Signal peptidase I</fullName>
        <ecNumber evidence="3 8">3.4.21.89</ecNumber>
    </recommendedName>
</protein>
<keyword evidence="12" id="KW-1185">Reference proteome</keyword>
<dbReference type="NCBIfam" id="TIGR02227">
    <property type="entry name" value="sigpep_I_bact"/>
    <property type="match status" value="1"/>
</dbReference>
<feature type="domain" description="Peptidase S26" evidence="10">
    <location>
        <begin position="7"/>
        <end position="174"/>
    </location>
</feature>
<evidence type="ECO:0000256" key="4">
    <source>
        <dbReference type="ARBA" id="ARBA00019232"/>
    </source>
</evidence>
<comment type="subcellular location">
    <subcellularLocation>
        <location evidence="9">Membrane</location>
        <topology evidence="9">Multi-pass membrane protein</topology>
    </subcellularLocation>
</comment>
<evidence type="ECO:0000259" key="10">
    <source>
        <dbReference type="Pfam" id="PF10502"/>
    </source>
</evidence>
<dbReference type="EMBL" id="VHSG01000025">
    <property type="protein sequence ID" value="TQV70211.1"/>
    <property type="molecule type" value="Genomic_DNA"/>
</dbReference>
<comment type="caution">
    <text evidence="11">The sequence shown here is derived from an EMBL/GenBank/DDBJ whole genome shotgun (WGS) entry which is preliminary data.</text>
</comment>
<evidence type="ECO:0000256" key="5">
    <source>
        <dbReference type="ARBA" id="ARBA00022670"/>
    </source>
</evidence>
<dbReference type="PROSITE" id="PS00501">
    <property type="entry name" value="SPASE_I_1"/>
    <property type="match status" value="1"/>
</dbReference>
<evidence type="ECO:0000313" key="11">
    <source>
        <dbReference type="EMBL" id="TQV70211.1"/>
    </source>
</evidence>
<reference evidence="11 12" key="1">
    <citation type="submission" date="2019-06" db="EMBL/GenBank/DDBJ databases">
        <title>Whole genome sequence for Cellvibrionaceae sp. R142.</title>
        <authorList>
            <person name="Wang G."/>
        </authorList>
    </citation>
    <scope>NUCLEOTIDE SEQUENCE [LARGE SCALE GENOMIC DNA]</scope>
    <source>
        <strain evidence="11 12">R142</strain>
    </source>
</reference>
<dbReference type="InterPro" id="IPR000223">
    <property type="entry name" value="Pept_S26A_signal_pept_1"/>
</dbReference>
<dbReference type="GO" id="GO:0009003">
    <property type="term" value="F:signal peptidase activity"/>
    <property type="evidence" value="ECO:0007669"/>
    <property type="project" value="UniProtKB-EC"/>
</dbReference>
<dbReference type="SUPFAM" id="SSF51306">
    <property type="entry name" value="LexA/Signal peptidase"/>
    <property type="match status" value="1"/>
</dbReference>